<dbReference type="SUPFAM" id="SSF54373">
    <property type="entry name" value="FAD-linked reductases, C-terminal domain"/>
    <property type="match status" value="1"/>
</dbReference>
<reference evidence="9 10" key="1">
    <citation type="journal article" date="2018" name="PLoS Pathog.">
        <title>Evolution of structural diversity of trichothecenes, a family of toxins produced by plant pathogenic and entomopathogenic fungi.</title>
        <authorList>
            <person name="Proctor R.H."/>
            <person name="McCormick S.P."/>
            <person name="Kim H.S."/>
            <person name="Cardoza R.E."/>
            <person name="Stanley A.M."/>
            <person name="Lindo L."/>
            <person name="Kelly A."/>
            <person name="Brown D.W."/>
            <person name="Lee T."/>
            <person name="Vaughan M.M."/>
            <person name="Alexander N.J."/>
            <person name="Busman M."/>
            <person name="Gutierrez S."/>
        </authorList>
    </citation>
    <scope>NUCLEOTIDE SEQUENCE [LARGE SCALE GENOMIC DNA]</scope>
    <source>
        <strain evidence="9 10">IBT 40837</strain>
    </source>
</reference>
<keyword evidence="3 6" id="KW-0285">Flavoprotein</keyword>
<keyword evidence="4 6" id="KW-0274">FAD</keyword>
<dbReference type="PROSITE" id="PS00624">
    <property type="entry name" value="GMC_OXRED_2"/>
    <property type="match status" value="1"/>
</dbReference>
<name>A0A395NKI6_TRIAR</name>
<gene>
    <name evidence="9" type="ORF">TARUN_5843</name>
</gene>
<evidence type="ECO:0000256" key="2">
    <source>
        <dbReference type="ARBA" id="ARBA00010790"/>
    </source>
</evidence>
<comment type="cofactor">
    <cofactor evidence="1">
        <name>FAD</name>
        <dbReference type="ChEBI" id="CHEBI:57692"/>
    </cofactor>
</comment>
<keyword evidence="10" id="KW-1185">Reference proteome</keyword>
<dbReference type="InterPro" id="IPR007867">
    <property type="entry name" value="GMC_OxRtase_C"/>
</dbReference>
<dbReference type="STRING" id="490622.A0A395NKI6"/>
<evidence type="ECO:0000313" key="9">
    <source>
        <dbReference type="EMBL" id="RFU76401.1"/>
    </source>
</evidence>
<dbReference type="Proteomes" id="UP000266272">
    <property type="component" value="Unassembled WGS sequence"/>
</dbReference>
<dbReference type="Gene3D" id="3.30.560.10">
    <property type="entry name" value="Glucose Oxidase, domain 3"/>
    <property type="match status" value="1"/>
</dbReference>
<evidence type="ECO:0000256" key="3">
    <source>
        <dbReference type="ARBA" id="ARBA00022630"/>
    </source>
</evidence>
<keyword evidence="5" id="KW-0560">Oxidoreductase</keyword>
<feature type="domain" description="Glucose-methanol-choline oxidoreductase N-terminal" evidence="7">
    <location>
        <begin position="91"/>
        <end position="114"/>
    </location>
</feature>
<dbReference type="InterPro" id="IPR012132">
    <property type="entry name" value="GMC_OxRdtase"/>
</dbReference>
<evidence type="ECO:0000256" key="6">
    <source>
        <dbReference type="RuleBase" id="RU003968"/>
    </source>
</evidence>
<organism evidence="9 10">
    <name type="scientific">Trichoderma arundinaceum</name>
    <dbReference type="NCBI Taxonomy" id="490622"/>
    <lineage>
        <taxon>Eukaryota</taxon>
        <taxon>Fungi</taxon>
        <taxon>Dikarya</taxon>
        <taxon>Ascomycota</taxon>
        <taxon>Pezizomycotina</taxon>
        <taxon>Sordariomycetes</taxon>
        <taxon>Hypocreomycetidae</taxon>
        <taxon>Hypocreales</taxon>
        <taxon>Hypocreaceae</taxon>
        <taxon>Trichoderma</taxon>
    </lineage>
</organism>
<dbReference type="Pfam" id="PF05199">
    <property type="entry name" value="GMC_oxred_C"/>
    <property type="match status" value="1"/>
</dbReference>
<accession>A0A395NKI6</accession>
<protein>
    <submittedName>
        <fullName evidence="9">Glucose-methanol-choline oxidoreductase, c-terminal</fullName>
    </submittedName>
</protein>
<evidence type="ECO:0000259" key="8">
    <source>
        <dbReference type="PROSITE" id="PS00624"/>
    </source>
</evidence>
<sequence>MTLNHNSLASLEEFMQTSFDYIVIGGGNAGLVVASRLSENPDITVGILEAGKLRLDDENVSSIGGNQKMLHNPDYDWTFKTIPQVHHIARGKMVGGSSGINFMAYVRPSAEDIDSWGTQAPGWSWDALEPYFHKSEMLLPDTAAAPRPDYFARDEAFHGKSGPVAVSWSPSPAEIDPTVVKALGEVSVPCEHKDPYGGHRLGFAYHLATIDRRDKKIARSYAADYLKSCLDRQNLRILTEANALQILLDEKEKPIRARGIKFMYGGREHEITVTREVILSASSIHSPKLLELSGIGNPSILQAAGIPCLVDLPDVGENLQEHPLGAVTYELTKSPQHVTLDSVLTDQETFQAHLTRLLESQDGLLAGSIGLTGFIPYSSQVSQERLESTLATIKASQAHLTSAHYLEQSERVLRLLRDPQAGVIEVVGMPCNFDIATGYANQSRLISGPPPGSNDCYTILASPLYPMSRGSTHISTVDARLEPPQIDLAFLAHPADVDVLAAGITTADRAFRSKHLEGKTARRVSPPADVDLEDVDQAREFVRENVMVFNHSLGTCAMGRVVDEQLRVKGVAGLRIVDCSVIPNQIGANPMATVYALAERAADLIIRDM</sequence>
<evidence type="ECO:0000259" key="7">
    <source>
        <dbReference type="PROSITE" id="PS00623"/>
    </source>
</evidence>
<dbReference type="SUPFAM" id="SSF51905">
    <property type="entry name" value="FAD/NAD(P)-binding domain"/>
    <property type="match status" value="1"/>
</dbReference>
<dbReference type="GO" id="GO:0016614">
    <property type="term" value="F:oxidoreductase activity, acting on CH-OH group of donors"/>
    <property type="evidence" value="ECO:0007669"/>
    <property type="project" value="InterPro"/>
</dbReference>
<dbReference type="EMBL" id="PXOA01000353">
    <property type="protein sequence ID" value="RFU76401.1"/>
    <property type="molecule type" value="Genomic_DNA"/>
</dbReference>
<dbReference type="OrthoDB" id="269227at2759"/>
<dbReference type="AlphaFoldDB" id="A0A395NKI6"/>
<evidence type="ECO:0000256" key="4">
    <source>
        <dbReference type="ARBA" id="ARBA00022827"/>
    </source>
</evidence>
<evidence type="ECO:0000256" key="1">
    <source>
        <dbReference type="ARBA" id="ARBA00001974"/>
    </source>
</evidence>
<dbReference type="GO" id="GO:0050660">
    <property type="term" value="F:flavin adenine dinucleotide binding"/>
    <property type="evidence" value="ECO:0007669"/>
    <property type="project" value="InterPro"/>
</dbReference>
<proteinExistence type="inferred from homology"/>
<comment type="caution">
    <text evidence="9">The sequence shown here is derived from an EMBL/GenBank/DDBJ whole genome shotgun (WGS) entry which is preliminary data.</text>
</comment>
<dbReference type="PROSITE" id="PS00623">
    <property type="entry name" value="GMC_OXRED_1"/>
    <property type="match status" value="1"/>
</dbReference>
<feature type="domain" description="Glucose-methanol-choline oxidoreductase N-terminal" evidence="8">
    <location>
        <begin position="282"/>
        <end position="296"/>
    </location>
</feature>
<dbReference type="PANTHER" id="PTHR11552:SF201">
    <property type="entry name" value="GLUCOSE-METHANOL-CHOLINE OXIDOREDUCTASE N-TERMINAL DOMAIN-CONTAINING PROTEIN"/>
    <property type="match status" value="1"/>
</dbReference>
<dbReference type="InterPro" id="IPR036188">
    <property type="entry name" value="FAD/NAD-bd_sf"/>
</dbReference>
<evidence type="ECO:0000256" key="5">
    <source>
        <dbReference type="ARBA" id="ARBA00023002"/>
    </source>
</evidence>
<dbReference type="InterPro" id="IPR000172">
    <property type="entry name" value="GMC_OxRdtase_N"/>
</dbReference>
<comment type="similarity">
    <text evidence="2 6">Belongs to the GMC oxidoreductase family.</text>
</comment>
<dbReference type="Gene3D" id="3.50.50.60">
    <property type="entry name" value="FAD/NAD(P)-binding domain"/>
    <property type="match status" value="1"/>
</dbReference>
<dbReference type="PIRSF" id="PIRSF000137">
    <property type="entry name" value="Alcohol_oxidase"/>
    <property type="match status" value="1"/>
</dbReference>
<dbReference type="PANTHER" id="PTHR11552">
    <property type="entry name" value="GLUCOSE-METHANOL-CHOLINE GMC OXIDOREDUCTASE"/>
    <property type="match status" value="1"/>
</dbReference>
<evidence type="ECO:0000313" key="10">
    <source>
        <dbReference type="Proteomes" id="UP000266272"/>
    </source>
</evidence>
<dbReference type="Pfam" id="PF00732">
    <property type="entry name" value="GMC_oxred_N"/>
    <property type="match status" value="1"/>
</dbReference>